<dbReference type="InterPro" id="IPR011660">
    <property type="entry name" value="VapB-like"/>
</dbReference>
<evidence type="ECO:0000313" key="2">
    <source>
        <dbReference type="EMBL" id="MDF8266121.1"/>
    </source>
</evidence>
<dbReference type="Proteomes" id="UP001528912">
    <property type="component" value="Unassembled WGS sequence"/>
</dbReference>
<dbReference type="RefSeq" id="WP_275237180.1">
    <property type="nucleotide sequence ID" value="NZ_JARFJC010000014.1"/>
</dbReference>
<dbReference type="EMBL" id="JAROAV010000050">
    <property type="protein sequence ID" value="MDF8266121.1"/>
    <property type="molecule type" value="Genomic_DNA"/>
</dbReference>
<gene>
    <name evidence="2" type="ORF">P4R38_17870</name>
</gene>
<reference evidence="2 3" key="1">
    <citation type="submission" date="2023-03" db="EMBL/GenBank/DDBJ databases">
        <title>YIM 133296 draft genome.</title>
        <authorList>
            <person name="Xiong L."/>
        </authorList>
    </citation>
    <scope>NUCLEOTIDE SEQUENCE [LARGE SCALE GENOMIC DNA]</scope>
    <source>
        <strain evidence="2 3">YIM 133296</strain>
    </source>
</reference>
<proteinExistence type="predicted"/>
<name>A0ABT6CBI9_9MICO</name>
<keyword evidence="3" id="KW-1185">Reference proteome</keyword>
<accession>A0ABT6CBI9</accession>
<sequence length="81" mass="8518">MGLNIKNERVHALAQEAARRTGQTQTGVIETALERLLAGLGPEGVGGGARIDVLLSEVQRRVAVEGPLVSEGLYDDAGLPR</sequence>
<organism evidence="2 3">
    <name type="scientific">Luteipulveratus flavus</name>
    <dbReference type="NCBI Taxonomy" id="3031728"/>
    <lineage>
        <taxon>Bacteria</taxon>
        <taxon>Bacillati</taxon>
        <taxon>Actinomycetota</taxon>
        <taxon>Actinomycetes</taxon>
        <taxon>Micrococcales</taxon>
        <taxon>Dermacoccaceae</taxon>
        <taxon>Luteipulveratus</taxon>
    </lineage>
</organism>
<keyword evidence="1" id="KW-1277">Toxin-antitoxin system</keyword>
<protein>
    <submittedName>
        <fullName evidence="2">Type II toxin-antitoxin system VapB family antitoxin</fullName>
    </submittedName>
</protein>
<evidence type="ECO:0000256" key="1">
    <source>
        <dbReference type="ARBA" id="ARBA00022649"/>
    </source>
</evidence>
<evidence type="ECO:0000313" key="3">
    <source>
        <dbReference type="Proteomes" id="UP001528912"/>
    </source>
</evidence>
<dbReference type="Pfam" id="PF07704">
    <property type="entry name" value="PSK_trans_fac"/>
    <property type="match status" value="1"/>
</dbReference>
<comment type="caution">
    <text evidence="2">The sequence shown here is derived from an EMBL/GenBank/DDBJ whole genome shotgun (WGS) entry which is preliminary data.</text>
</comment>